<dbReference type="AlphaFoldDB" id="A0A8K0UXK4"/>
<feature type="compositionally biased region" description="Low complexity" evidence="1">
    <location>
        <begin position="680"/>
        <end position="689"/>
    </location>
</feature>
<evidence type="ECO:0000256" key="2">
    <source>
        <dbReference type="SAM" id="Phobius"/>
    </source>
</evidence>
<dbReference type="Proteomes" id="UP000813824">
    <property type="component" value="Unassembled WGS sequence"/>
</dbReference>
<evidence type="ECO:0000256" key="1">
    <source>
        <dbReference type="SAM" id="MobiDB-lite"/>
    </source>
</evidence>
<feature type="compositionally biased region" description="Basic and acidic residues" evidence="1">
    <location>
        <begin position="345"/>
        <end position="359"/>
    </location>
</feature>
<feature type="region of interest" description="Disordered" evidence="1">
    <location>
        <begin position="523"/>
        <end position="559"/>
    </location>
</feature>
<dbReference type="OrthoDB" id="2563669at2759"/>
<comment type="caution">
    <text evidence="3">The sequence shown here is derived from an EMBL/GenBank/DDBJ whole genome shotgun (WGS) entry which is preliminary data.</text>
</comment>
<protein>
    <submittedName>
        <fullName evidence="3">Uncharacterized protein</fullName>
    </submittedName>
</protein>
<keyword evidence="2" id="KW-0472">Membrane</keyword>
<feature type="region of interest" description="Disordered" evidence="1">
    <location>
        <begin position="337"/>
        <end position="368"/>
    </location>
</feature>
<proteinExistence type="predicted"/>
<feature type="compositionally biased region" description="Low complexity" evidence="1">
    <location>
        <begin position="405"/>
        <end position="422"/>
    </location>
</feature>
<keyword evidence="2" id="KW-0812">Transmembrane</keyword>
<feature type="region of interest" description="Disordered" evidence="1">
    <location>
        <begin position="576"/>
        <end position="702"/>
    </location>
</feature>
<dbReference type="EMBL" id="JAEVFJ010000004">
    <property type="protein sequence ID" value="KAH8105368.1"/>
    <property type="molecule type" value="Genomic_DNA"/>
</dbReference>
<sequence>MSTMLQNTTVSHLSPMVSYIPGILWFEGTSSDPELYSYPSQSYHATNSTNGHAGVSFQWTGAGEVWVFGAYRERLGAYQVVLDGAITEFPGFKPYDTEDYEAVLFNAPILPGPHQIELVNTGNNSVLDITSIVFQSAQGAKTTIDDTDSRCKWAGGWQTDATTHTTFASEGRMWMNFSPTYLWAPLTAGVGIEVWGPTGPSNSPYSITVDGWTAPSFTSNTRIPAKSNASQLLFFSYGLDDRDHSLLIRNDPAWSGDTAAATTFGIDYTVVFAAVDPIPPPKSKKNIAIIVASSVSGGVLLLLICVTCFWCRRRISHIKKRESLLRPSPFGLIVIPASPTTPDSPYRDQDTHGLSHKSPEYLSDNANADRRGVRASIINAFPRLKMAKAKTKSKAKAKMGHRRGSASTSGSGSEKGGSPSSSAEFMSKPQPLKYKLDLDRRRASGDAGGGGGGGGGGEVDDKTDTMTIGIEDTSAGSLFVNAPSSPHLPSLPPAHASPTHIASMTILGERKSRLSVSRKPSLSYQSVLDSPIDPSLQPTRHSRQLSLSHRRSESCLSETRTASALSTSLNNMPLLSYPASSGAPTPRNPDTVMVSSPPHLNLTPNQNRAEVPRPTDPEITAATHPHPHPHPLPPAPIPSQQLSHPHPPAPDPHRRVRPLPVPQPIRVGIPVPRGKDGARTPGTTTSTGSQPPPYQPYQFNIA</sequence>
<feature type="compositionally biased region" description="Gly residues" evidence="1">
    <location>
        <begin position="446"/>
        <end position="457"/>
    </location>
</feature>
<gene>
    <name evidence="3" type="ORF">BXZ70DRAFT_1004874</name>
</gene>
<feature type="region of interest" description="Disordered" evidence="1">
    <location>
        <begin position="387"/>
        <end position="429"/>
    </location>
</feature>
<feature type="compositionally biased region" description="Basic residues" evidence="1">
    <location>
        <begin position="387"/>
        <end position="404"/>
    </location>
</feature>
<reference evidence="3" key="1">
    <citation type="journal article" date="2021" name="New Phytol.">
        <title>Evolutionary innovations through gain and loss of genes in the ectomycorrhizal Boletales.</title>
        <authorList>
            <person name="Wu G."/>
            <person name="Miyauchi S."/>
            <person name="Morin E."/>
            <person name="Kuo A."/>
            <person name="Drula E."/>
            <person name="Varga T."/>
            <person name="Kohler A."/>
            <person name="Feng B."/>
            <person name="Cao Y."/>
            <person name="Lipzen A."/>
            <person name="Daum C."/>
            <person name="Hundley H."/>
            <person name="Pangilinan J."/>
            <person name="Johnson J."/>
            <person name="Barry K."/>
            <person name="LaButti K."/>
            <person name="Ng V."/>
            <person name="Ahrendt S."/>
            <person name="Min B."/>
            <person name="Choi I.G."/>
            <person name="Park H."/>
            <person name="Plett J.M."/>
            <person name="Magnuson J."/>
            <person name="Spatafora J.W."/>
            <person name="Nagy L.G."/>
            <person name="Henrissat B."/>
            <person name="Grigoriev I.V."/>
            <person name="Yang Z.L."/>
            <person name="Xu J."/>
            <person name="Martin F.M."/>
        </authorList>
    </citation>
    <scope>NUCLEOTIDE SEQUENCE</scope>
    <source>
        <strain evidence="3">KKN 215</strain>
    </source>
</reference>
<keyword evidence="2" id="KW-1133">Transmembrane helix</keyword>
<keyword evidence="4" id="KW-1185">Reference proteome</keyword>
<evidence type="ECO:0000313" key="3">
    <source>
        <dbReference type="EMBL" id="KAH8105368.1"/>
    </source>
</evidence>
<feature type="region of interest" description="Disordered" evidence="1">
    <location>
        <begin position="441"/>
        <end position="464"/>
    </location>
</feature>
<accession>A0A8K0UXK4</accession>
<organism evidence="3 4">
    <name type="scientific">Cristinia sonorae</name>
    <dbReference type="NCBI Taxonomy" id="1940300"/>
    <lineage>
        <taxon>Eukaryota</taxon>
        <taxon>Fungi</taxon>
        <taxon>Dikarya</taxon>
        <taxon>Basidiomycota</taxon>
        <taxon>Agaricomycotina</taxon>
        <taxon>Agaricomycetes</taxon>
        <taxon>Agaricomycetidae</taxon>
        <taxon>Agaricales</taxon>
        <taxon>Pleurotineae</taxon>
        <taxon>Stephanosporaceae</taxon>
        <taxon>Cristinia</taxon>
    </lineage>
</organism>
<feature type="compositionally biased region" description="Low complexity" evidence="1">
    <location>
        <begin position="482"/>
        <end position="496"/>
    </location>
</feature>
<dbReference type="Gene3D" id="2.60.120.260">
    <property type="entry name" value="Galactose-binding domain-like"/>
    <property type="match status" value="2"/>
</dbReference>
<name>A0A8K0UXK4_9AGAR</name>
<evidence type="ECO:0000313" key="4">
    <source>
        <dbReference type="Proteomes" id="UP000813824"/>
    </source>
</evidence>
<feature type="transmembrane region" description="Helical" evidence="2">
    <location>
        <begin position="287"/>
        <end position="311"/>
    </location>
</feature>
<feature type="region of interest" description="Disordered" evidence="1">
    <location>
        <begin position="477"/>
        <end position="496"/>
    </location>
</feature>